<sequence length="319" mass="33101">MAPPQLLFHPPLLNTACPWATTEDDIRALLCCPSTGAVTTRTSLVGGFAHDDAVHRYTFIELAGGTPVSSDVGHKAVGSVNSLGYSPIPLHGYISILRRLAKSLPANAARKTIIISVTGDPASVAQCYTQISLAAPSVPFPLAMEVNLSCPNIPGSPPPAYTPSALTPYLASLPPDPVLPVGVKLPPFTYASQFAALVPTLRPYASRLSFITATNTLGSCLVFDGGVGDGQGGGMLQGGMAGAPLHPLALGNVATLRRLLDETDELRHMVIIGVGGVNDGDGYRRMRRAGATAVGLATGLGSNGKRVFEDIESHVGSSW</sequence>
<evidence type="ECO:0000256" key="1">
    <source>
        <dbReference type="ARBA" id="ARBA00001917"/>
    </source>
</evidence>
<name>A0A2S4L7Z4_9HYPO</name>
<dbReference type="PANTHER" id="PTHR48109:SF1">
    <property type="entry name" value="DIHYDROOROTATE DEHYDROGENASE (FUMARATE)"/>
    <property type="match status" value="1"/>
</dbReference>
<dbReference type="InterPro" id="IPR023359">
    <property type="entry name" value="Dihydro_DH_chainA_dom2"/>
</dbReference>
<dbReference type="Gene3D" id="2.30.26.10">
    <property type="entry name" value="Dihydroorotate Dehydrogenase A, chain A, domain 2"/>
    <property type="match status" value="1"/>
</dbReference>
<dbReference type="GO" id="GO:0005737">
    <property type="term" value="C:cytoplasm"/>
    <property type="evidence" value="ECO:0007669"/>
    <property type="project" value="InterPro"/>
</dbReference>
<dbReference type="GO" id="GO:0006207">
    <property type="term" value="P:'de novo' pyrimidine nucleobase biosynthetic process"/>
    <property type="evidence" value="ECO:0007669"/>
    <property type="project" value="TreeGrafter"/>
</dbReference>
<dbReference type="InterPro" id="IPR013785">
    <property type="entry name" value="Aldolase_TIM"/>
</dbReference>
<dbReference type="GO" id="GO:0006221">
    <property type="term" value="P:pyrimidine nucleotide biosynthetic process"/>
    <property type="evidence" value="ECO:0007669"/>
    <property type="project" value="UniProtKB-KW"/>
</dbReference>
<accession>A0A2S4L7Z4</accession>
<organism evidence="8 9">
    <name type="scientific">Tolypocladium paradoxum</name>
    <dbReference type="NCBI Taxonomy" id="94208"/>
    <lineage>
        <taxon>Eukaryota</taxon>
        <taxon>Fungi</taxon>
        <taxon>Dikarya</taxon>
        <taxon>Ascomycota</taxon>
        <taxon>Pezizomycotina</taxon>
        <taxon>Sordariomycetes</taxon>
        <taxon>Hypocreomycetidae</taxon>
        <taxon>Hypocreales</taxon>
        <taxon>Ophiocordycipitaceae</taxon>
        <taxon>Tolypocladium</taxon>
    </lineage>
</organism>
<dbReference type="SUPFAM" id="SSF51395">
    <property type="entry name" value="FMN-linked oxidoreductases"/>
    <property type="match status" value="1"/>
</dbReference>
<dbReference type="InterPro" id="IPR005720">
    <property type="entry name" value="Dihydroorotate_DH_cat"/>
</dbReference>
<comment type="caution">
    <text evidence="8">The sequence shown here is derived from an EMBL/GenBank/DDBJ whole genome shotgun (WGS) entry which is preliminary data.</text>
</comment>
<evidence type="ECO:0000256" key="4">
    <source>
        <dbReference type="ARBA" id="ARBA00022643"/>
    </source>
</evidence>
<dbReference type="STRING" id="94208.A0A2S4L7Z4"/>
<reference evidence="8 9" key="1">
    <citation type="submission" date="2018-01" db="EMBL/GenBank/DDBJ databases">
        <title>Harnessing the power of phylogenomics to disentangle the directionality and signatures of interkingdom host jumping in the parasitic fungal genus Tolypocladium.</title>
        <authorList>
            <person name="Quandt C.A."/>
            <person name="Patterson W."/>
            <person name="Spatafora J.W."/>
        </authorList>
    </citation>
    <scope>NUCLEOTIDE SEQUENCE [LARGE SCALE GENOMIC DNA]</scope>
    <source>
        <strain evidence="8 9">NRBC 100945</strain>
    </source>
</reference>
<evidence type="ECO:0000256" key="6">
    <source>
        <dbReference type="ARBA" id="ARBA00023002"/>
    </source>
</evidence>
<dbReference type="AlphaFoldDB" id="A0A2S4L7Z4"/>
<comment type="cofactor">
    <cofactor evidence="1">
        <name>FMN</name>
        <dbReference type="ChEBI" id="CHEBI:58210"/>
    </cofactor>
</comment>
<evidence type="ECO:0000256" key="5">
    <source>
        <dbReference type="ARBA" id="ARBA00022975"/>
    </source>
</evidence>
<keyword evidence="6" id="KW-0560">Oxidoreductase</keyword>
<proteinExistence type="predicted"/>
<keyword evidence="5" id="KW-0665">Pyrimidine biosynthesis</keyword>
<dbReference type="OrthoDB" id="14784at2759"/>
<dbReference type="InterPro" id="IPR050074">
    <property type="entry name" value="DHO_dehydrogenase"/>
</dbReference>
<keyword evidence="9" id="KW-1185">Reference proteome</keyword>
<dbReference type="Gene3D" id="3.20.20.70">
    <property type="entry name" value="Aldolase class I"/>
    <property type="match status" value="1"/>
</dbReference>
<dbReference type="GO" id="GO:0004152">
    <property type="term" value="F:dihydroorotate dehydrogenase activity"/>
    <property type="evidence" value="ECO:0007669"/>
    <property type="project" value="TreeGrafter"/>
</dbReference>
<gene>
    <name evidence="8" type="ORF">TPAR_01254</name>
</gene>
<dbReference type="PANTHER" id="PTHR48109">
    <property type="entry name" value="DIHYDROOROTATE DEHYDROGENASE (QUINONE), MITOCHONDRIAL-RELATED"/>
    <property type="match status" value="1"/>
</dbReference>
<dbReference type="Pfam" id="PF01180">
    <property type="entry name" value="DHO_dh"/>
    <property type="match status" value="1"/>
</dbReference>
<keyword evidence="3" id="KW-0285">Flavoprotein</keyword>
<keyword evidence="4" id="KW-0288">FMN</keyword>
<feature type="domain" description="Dihydroorotate dehydrogenase catalytic" evidence="7">
    <location>
        <begin position="78"/>
        <end position="315"/>
    </location>
</feature>
<dbReference type="Proteomes" id="UP000237481">
    <property type="component" value="Unassembled WGS sequence"/>
</dbReference>
<evidence type="ECO:0000256" key="3">
    <source>
        <dbReference type="ARBA" id="ARBA00022630"/>
    </source>
</evidence>
<evidence type="ECO:0000313" key="9">
    <source>
        <dbReference type="Proteomes" id="UP000237481"/>
    </source>
</evidence>
<evidence type="ECO:0000256" key="2">
    <source>
        <dbReference type="ARBA" id="ARBA00004725"/>
    </source>
</evidence>
<evidence type="ECO:0000259" key="7">
    <source>
        <dbReference type="Pfam" id="PF01180"/>
    </source>
</evidence>
<comment type="pathway">
    <text evidence="2">Pyrimidine metabolism; UMP biosynthesis via de novo pathway.</text>
</comment>
<dbReference type="EMBL" id="PKSG01000128">
    <property type="protein sequence ID" value="POR38556.1"/>
    <property type="molecule type" value="Genomic_DNA"/>
</dbReference>
<evidence type="ECO:0000313" key="8">
    <source>
        <dbReference type="EMBL" id="POR38556.1"/>
    </source>
</evidence>
<protein>
    <submittedName>
        <fullName evidence="8">Dihydroorotate dehydrogenase (Fumarate)</fullName>
    </submittedName>
</protein>